<evidence type="ECO:0000313" key="2">
    <source>
        <dbReference type="EnsemblPlants" id="TuG1812G0300004002.01.T01.cds409880"/>
    </source>
</evidence>
<keyword evidence="3" id="KW-1185">Reference proteome</keyword>
<dbReference type="Gramene" id="TuG1812G0300004002.01.T01">
    <property type="protein sequence ID" value="TuG1812G0300004002.01.T01.cds409880"/>
    <property type="gene ID" value="TuG1812G0300004002.01"/>
</dbReference>
<evidence type="ECO:0000313" key="3">
    <source>
        <dbReference type="Proteomes" id="UP000015106"/>
    </source>
</evidence>
<accession>A0A8R7TZN3</accession>
<name>A0A8R7TZN3_TRIUA</name>
<protein>
    <submittedName>
        <fullName evidence="2">Uncharacterized protein</fullName>
    </submittedName>
</protein>
<feature type="compositionally biased region" description="Polar residues" evidence="1">
    <location>
        <begin position="8"/>
        <end position="18"/>
    </location>
</feature>
<dbReference type="EnsemblPlants" id="TuG1812G0300004002.01.T01">
    <property type="protein sequence ID" value="TuG1812G0300004002.01.T01.cds409880"/>
    <property type="gene ID" value="TuG1812G0300004002.01"/>
</dbReference>
<dbReference type="Proteomes" id="UP000015106">
    <property type="component" value="Chromosome 3"/>
</dbReference>
<reference evidence="3" key="1">
    <citation type="journal article" date="2013" name="Nature">
        <title>Draft genome of the wheat A-genome progenitor Triticum urartu.</title>
        <authorList>
            <person name="Ling H.Q."/>
            <person name="Zhao S."/>
            <person name="Liu D."/>
            <person name="Wang J."/>
            <person name="Sun H."/>
            <person name="Zhang C."/>
            <person name="Fan H."/>
            <person name="Li D."/>
            <person name="Dong L."/>
            <person name="Tao Y."/>
            <person name="Gao C."/>
            <person name="Wu H."/>
            <person name="Li Y."/>
            <person name="Cui Y."/>
            <person name="Guo X."/>
            <person name="Zheng S."/>
            <person name="Wang B."/>
            <person name="Yu K."/>
            <person name="Liang Q."/>
            <person name="Yang W."/>
            <person name="Lou X."/>
            <person name="Chen J."/>
            <person name="Feng M."/>
            <person name="Jian J."/>
            <person name="Zhang X."/>
            <person name="Luo G."/>
            <person name="Jiang Y."/>
            <person name="Liu J."/>
            <person name="Wang Z."/>
            <person name="Sha Y."/>
            <person name="Zhang B."/>
            <person name="Wu H."/>
            <person name="Tang D."/>
            <person name="Shen Q."/>
            <person name="Xue P."/>
            <person name="Zou S."/>
            <person name="Wang X."/>
            <person name="Liu X."/>
            <person name="Wang F."/>
            <person name="Yang Y."/>
            <person name="An X."/>
            <person name="Dong Z."/>
            <person name="Zhang K."/>
            <person name="Zhang X."/>
            <person name="Luo M.C."/>
            <person name="Dvorak J."/>
            <person name="Tong Y."/>
            <person name="Wang J."/>
            <person name="Yang H."/>
            <person name="Li Z."/>
            <person name="Wang D."/>
            <person name="Zhang A."/>
            <person name="Wang J."/>
        </authorList>
    </citation>
    <scope>NUCLEOTIDE SEQUENCE</scope>
    <source>
        <strain evidence="3">cv. G1812</strain>
    </source>
</reference>
<organism evidence="2 3">
    <name type="scientific">Triticum urartu</name>
    <name type="common">Red wild einkorn</name>
    <name type="synonym">Crithodium urartu</name>
    <dbReference type="NCBI Taxonomy" id="4572"/>
    <lineage>
        <taxon>Eukaryota</taxon>
        <taxon>Viridiplantae</taxon>
        <taxon>Streptophyta</taxon>
        <taxon>Embryophyta</taxon>
        <taxon>Tracheophyta</taxon>
        <taxon>Spermatophyta</taxon>
        <taxon>Magnoliopsida</taxon>
        <taxon>Liliopsida</taxon>
        <taxon>Poales</taxon>
        <taxon>Poaceae</taxon>
        <taxon>BOP clade</taxon>
        <taxon>Pooideae</taxon>
        <taxon>Triticodae</taxon>
        <taxon>Triticeae</taxon>
        <taxon>Triticinae</taxon>
        <taxon>Triticum</taxon>
    </lineage>
</organism>
<feature type="region of interest" description="Disordered" evidence="1">
    <location>
        <begin position="1"/>
        <end position="25"/>
    </location>
</feature>
<reference evidence="2" key="2">
    <citation type="submission" date="2018-03" db="EMBL/GenBank/DDBJ databases">
        <title>The Triticum urartu genome reveals the dynamic nature of wheat genome evolution.</title>
        <authorList>
            <person name="Ling H."/>
            <person name="Ma B."/>
            <person name="Shi X."/>
            <person name="Liu H."/>
            <person name="Dong L."/>
            <person name="Sun H."/>
            <person name="Cao Y."/>
            <person name="Gao Q."/>
            <person name="Zheng S."/>
            <person name="Li Y."/>
            <person name="Yu Y."/>
            <person name="Du H."/>
            <person name="Qi M."/>
            <person name="Li Y."/>
            <person name="Yu H."/>
            <person name="Cui Y."/>
            <person name="Wang N."/>
            <person name="Chen C."/>
            <person name="Wu H."/>
            <person name="Zhao Y."/>
            <person name="Zhang J."/>
            <person name="Li Y."/>
            <person name="Zhou W."/>
            <person name="Zhang B."/>
            <person name="Hu W."/>
            <person name="Eijk M."/>
            <person name="Tang J."/>
            <person name="Witsenboer H."/>
            <person name="Zhao S."/>
            <person name="Li Z."/>
            <person name="Zhang A."/>
            <person name="Wang D."/>
            <person name="Liang C."/>
        </authorList>
    </citation>
    <scope>NUCLEOTIDE SEQUENCE [LARGE SCALE GENOMIC DNA]</scope>
    <source>
        <strain evidence="2">cv. G1812</strain>
    </source>
</reference>
<proteinExistence type="predicted"/>
<sequence>MRGAATLRRSNLTNNQGQEKIRKKI</sequence>
<dbReference type="AlphaFoldDB" id="A0A8R7TZN3"/>
<reference evidence="2" key="3">
    <citation type="submission" date="2022-06" db="UniProtKB">
        <authorList>
            <consortium name="EnsemblPlants"/>
        </authorList>
    </citation>
    <scope>IDENTIFICATION</scope>
</reference>
<evidence type="ECO:0000256" key="1">
    <source>
        <dbReference type="SAM" id="MobiDB-lite"/>
    </source>
</evidence>